<dbReference type="GO" id="GO:0006508">
    <property type="term" value="P:proteolysis"/>
    <property type="evidence" value="ECO:0007669"/>
    <property type="project" value="UniProtKB-KW"/>
</dbReference>
<feature type="active site" description="Charge relay system" evidence="5">
    <location>
        <position position="145"/>
    </location>
</feature>
<comment type="caution">
    <text evidence="8">The sequence shown here is derived from an EMBL/GenBank/DDBJ whole genome shotgun (WGS) entry which is preliminary data.</text>
</comment>
<dbReference type="Gene3D" id="3.40.50.200">
    <property type="entry name" value="Peptidase S8/S53 domain"/>
    <property type="match status" value="1"/>
</dbReference>
<keyword evidence="2 5" id="KW-0645">Protease</keyword>
<dbReference type="InterPro" id="IPR036852">
    <property type="entry name" value="Peptidase_S8/S53_dom_sf"/>
</dbReference>
<evidence type="ECO:0000313" key="8">
    <source>
        <dbReference type="EMBL" id="GGK18498.1"/>
    </source>
</evidence>
<evidence type="ECO:0000256" key="3">
    <source>
        <dbReference type="ARBA" id="ARBA00022801"/>
    </source>
</evidence>
<sequence length="583" mass="58376">MHVLDLRVGGRAAAAGAWLAAAALVLSALAAPAGAAGPAPVSMIVRADDAAAAARGIARLGGVVGARLAVVGGFLATVPAPAAGRVAGLPGVVAATRDGGVRFAGDDWSARTDPTSMYQVTRELGARQAWRAGVTGAGVGVALIDTGVVPVAGLTGAGKVVNGPDLSFESQSADHRYLDTFGHGTHLAGIIAGDDTAGRPAGTGRFAGVAPGAHLVSLKVGSHDGAADVSQVIAAIDWVVAHRDDQNLNIRVLNLSFGTDSDQDPRLDPLAFAVDAAWRHGIVVTTSAGNAGNDSRLTMPARHRRVLAVGALDTSASVGTGDARVAAFSATGAADRAVDVYAAGRSLVSLRDPGSFLDTRYPQAAVGGRFFRGSGTSQASAVVAGAAALLLQKRPELTPDQVKRILTTSADPVRGTVGRAVGARMLDVGEALAARVPARSAQAVPAATGLGTLEGARGTTHVVDPADGAVLTGEQDIFGHAWNPQVWAAAADDGRAWTDGAWNGSVWAGTGWTGTSWAGTSWGGTSWGGTSWGGTSWGGTSWGGTSWGGTSWGGTSWGGTSWGGTSWGGTSWGGTSWGGASWG</sequence>
<dbReference type="PANTHER" id="PTHR43806">
    <property type="entry name" value="PEPTIDASE S8"/>
    <property type="match status" value="1"/>
</dbReference>
<dbReference type="PROSITE" id="PS51892">
    <property type="entry name" value="SUBTILASE"/>
    <property type="match status" value="1"/>
</dbReference>
<dbReference type="SUPFAM" id="SSF52743">
    <property type="entry name" value="Subtilisin-like"/>
    <property type="match status" value="1"/>
</dbReference>
<accession>A0A8J3BGT2</accession>
<evidence type="ECO:0000259" key="7">
    <source>
        <dbReference type="Pfam" id="PF00082"/>
    </source>
</evidence>
<dbReference type="InterPro" id="IPR000209">
    <property type="entry name" value="Peptidase_S8/S53_dom"/>
</dbReference>
<feature type="active site" description="Charge relay system" evidence="5">
    <location>
        <position position="377"/>
    </location>
</feature>
<feature type="chain" id="PRO_5035265444" description="Peptidase S8/S53 domain-containing protein" evidence="6">
    <location>
        <begin position="36"/>
        <end position="583"/>
    </location>
</feature>
<evidence type="ECO:0000313" key="9">
    <source>
        <dbReference type="Proteomes" id="UP000662200"/>
    </source>
</evidence>
<name>A0A8J3BGT2_9ACTN</name>
<dbReference type="EMBL" id="BMQC01000002">
    <property type="protein sequence ID" value="GGK18498.1"/>
    <property type="molecule type" value="Genomic_DNA"/>
</dbReference>
<dbReference type="InterPro" id="IPR050131">
    <property type="entry name" value="Peptidase_S8_subtilisin-like"/>
</dbReference>
<evidence type="ECO:0000256" key="1">
    <source>
        <dbReference type="ARBA" id="ARBA00011073"/>
    </source>
</evidence>
<evidence type="ECO:0000256" key="6">
    <source>
        <dbReference type="SAM" id="SignalP"/>
    </source>
</evidence>
<keyword evidence="4 5" id="KW-0720">Serine protease</keyword>
<keyword evidence="9" id="KW-1185">Reference proteome</keyword>
<evidence type="ECO:0000256" key="2">
    <source>
        <dbReference type="ARBA" id="ARBA00022670"/>
    </source>
</evidence>
<keyword evidence="6" id="KW-0732">Signal</keyword>
<reference evidence="8" key="2">
    <citation type="submission" date="2020-09" db="EMBL/GenBank/DDBJ databases">
        <authorList>
            <person name="Sun Q."/>
            <person name="Ohkuma M."/>
        </authorList>
    </citation>
    <scope>NUCLEOTIDE SEQUENCE</scope>
    <source>
        <strain evidence="8">JCM 3091</strain>
    </source>
</reference>
<dbReference type="Proteomes" id="UP000662200">
    <property type="component" value="Unassembled WGS sequence"/>
</dbReference>
<dbReference type="RefSeq" id="WP_229789341.1">
    <property type="nucleotide sequence ID" value="NZ_BMQC01000002.1"/>
</dbReference>
<feature type="domain" description="Peptidase S8/S53" evidence="7">
    <location>
        <begin position="136"/>
        <end position="419"/>
    </location>
</feature>
<dbReference type="InterPro" id="IPR015500">
    <property type="entry name" value="Peptidase_S8_subtilisin-rel"/>
</dbReference>
<gene>
    <name evidence="8" type="ORF">GCM10010124_08870</name>
</gene>
<evidence type="ECO:0000256" key="4">
    <source>
        <dbReference type="ARBA" id="ARBA00022825"/>
    </source>
</evidence>
<dbReference type="AlphaFoldDB" id="A0A8J3BGT2"/>
<dbReference type="PANTHER" id="PTHR43806:SF65">
    <property type="entry name" value="SERINE PROTEASE APRX"/>
    <property type="match status" value="1"/>
</dbReference>
<dbReference type="PRINTS" id="PR00723">
    <property type="entry name" value="SUBTILISIN"/>
</dbReference>
<protein>
    <recommendedName>
        <fullName evidence="7">Peptidase S8/S53 domain-containing protein</fullName>
    </recommendedName>
</protein>
<organism evidence="8 9">
    <name type="scientific">Pilimelia terevasa</name>
    <dbReference type="NCBI Taxonomy" id="53372"/>
    <lineage>
        <taxon>Bacteria</taxon>
        <taxon>Bacillati</taxon>
        <taxon>Actinomycetota</taxon>
        <taxon>Actinomycetes</taxon>
        <taxon>Micromonosporales</taxon>
        <taxon>Micromonosporaceae</taxon>
        <taxon>Pilimelia</taxon>
    </lineage>
</organism>
<dbReference type="Pfam" id="PF00082">
    <property type="entry name" value="Peptidase_S8"/>
    <property type="match status" value="1"/>
</dbReference>
<comment type="similarity">
    <text evidence="1 5">Belongs to the peptidase S8 family.</text>
</comment>
<feature type="active site" description="Charge relay system" evidence="5">
    <location>
        <position position="183"/>
    </location>
</feature>
<proteinExistence type="inferred from homology"/>
<evidence type="ECO:0000256" key="5">
    <source>
        <dbReference type="PROSITE-ProRule" id="PRU01240"/>
    </source>
</evidence>
<keyword evidence="3 5" id="KW-0378">Hydrolase</keyword>
<feature type="signal peptide" evidence="6">
    <location>
        <begin position="1"/>
        <end position="35"/>
    </location>
</feature>
<dbReference type="GO" id="GO:0004252">
    <property type="term" value="F:serine-type endopeptidase activity"/>
    <property type="evidence" value="ECO:0007669"/>
    <property type="project" value="UniProtKB-UniRule"/>
</dbReference>
<reference evidence="8" key="1">
    <citation type="journal article" date="2014" name="Int. J. Syst. Evol. Microbiol.">
        <title>Complete genome sequence of Corynebacterium casei LMG S-19264T (=DSM 44701T), isolated from a smear-ripened cheese.</title>
        <authorList>
            <consortium name="US DOE Joint Genome Institute (JGI-PGF)"/>
            <person name="Walter F."/>
            <person name="Albersmeier A."/>
            <person name="Kalinowski J."/>
            <person name="Ruckert C."/>
        </authorList>
    </citation>
    <scope>NUCLEOTIDE SEQUENCE</scope>
    <source>
        <strain evidence="8">JCM 3091</strain>
    </source>
</reference>